<feature type="transmembrane region" description="Helical" evidence="5">
    <location>
        <begin position="182"/>
        <end position="204"/>
    </location>
</feature>
<evidence type="ECO:0000313" key="6">
    <source>
        <dbReference type="EMBL" id="KAF5390491.1"/>
    </source>
</evidence>
<evidence type="ECO:0000256" key="2">
    <source>
        <dbReference type="ARBA" id="ARBA00022692"/>
    </source>
</evidence>
<accession>A0A8H5HW95</accession>
<feature type="transmembrane region" description="Helical" evidence="5">
    <location>
        <begin position="108"/>
        <end position="130"/>
    </location>
</feature>
<dbReference type="AlphaFoldDB" id="A0A8H5HW95"/>
<feature type="transmembrane region" description="Helical" evidence="5">
    <location>
        <begin position="79"/>
        <end position="102"/>
    </location>
</feature>
<dbReference type="Proteomes" id="UP000518752">
    <property type="component" value="Unassembled WGS sequence"/>
</dbReference>
<comment type="caution">
    <text evidence="6">The sequence shown here is derived from an EMBL/GenBank/DDBJ whole genome shotgun (WGS) entry which is preliminary data.</text>
</comment>
<evidence type="ECO:0000256" key="3">
    <source>
        <dbReference type="ARBA" id="ARBA00022989"/>
    </source>
</evidence>
<protein>
    <submittedName>
        <fullName evidence="6">Uncharacterized protein</fullName>
    </submittedName>
</protein>
<dbReference type="GO" id="GO:0005385">
    <property type="term" value="F:zinc ion transmembrane transporter activity"/>
    <property type="evidence" value="ECO:0007669"/>
    <property type="project" value="TreeGrafter"/>
</dbReference>
<keyword evidence="2 5" id="KW-0812">Transmembrane</keyword>
<keyword evidence="3 5" id="KW-1133">Transmembrane helix</keyword>
<dbReference type="Pfam" id="PF02535">
    <property type="entry name" value="Zip"/>
    <property type="match status" value="1"/>
</dbReference>
<keyword evidence="4 5" id="KW-0472">Membrane</keyword>
<organism evidence="6 7">
    <name type="scientific">Collybiopsis confluens</name>
    <dbReference type="NCBI Taxonomy" id="2823264"/>
    <lineage>
        <taxon>Eukaryota</taxon>
        <taxon>Fungi</taxon>
        <taxon>Dikarya</taxon>
        <taxon>Basidiomycota</taxon>
        <taxon>Agaricomycotina</taxon>
        <taxon>Agaricomycetes</taxon>
        <taxon>Agaricomycetidae</taxon>
        <taxon>Agaricales</taxon>
        <taxon>Marasmiineae</taxon>
        <taxon>Omphalotaceae</taxon>
        <taxon>Collybiopsis</taxon>
    </lineage>
</organism>
<dbReference type="GO" id="GO:0005886">
    <property type="term" value="C:plasma membrane"/>
    <property type="evidence" value="ECO:0007669"/>
    <property type="project" value="TreeGrafter"/>
</dbReference>
<proteinExistence type="predicted"/>
<dbReference type="InterPro" id="IPR003689">
    <property type="entry name" value="ZIP"/>
</dbReference>
<evidence type="ECO:0000256" key="5">
    <source>
        <dbReference type="SAM" id="Phobius"/>
    </source>
</evidence>
<comment type="subcellular location">
    <subcellularLocation>
        <location evidence="1">Membrane</location>
        <topology evidence="1">Multi-pass membrane protein</topology>
    </subcellularLocation>
</comment>
<reference evidence="6 7" key="1">
    <citation type="journal article" date="2020" name="ISME J.">
        <title>Uncovering the hidden diversity of litter-decomposition mechanisms in mushroom-forming fungi.</title>
        <authorList>
            <person name="Floudas D."/>
            <person name="Bentzer J."/>
            <person name="Ahren D."/>
            <person name="Johansson T."/>
            <person name="Persson P."/>
            <person name="Tunlid A."/>
        </authorList>
    </citation>
    <scope>NUCLEOTIDE SEQUENCE [LARGE SCALE GENOMIC DNA]</scope>
    <source>
        <strain evidence="6 7">CBS 406.79</strain>
    </source>
</reference>
<dbReference type="EMBL" id="JAACJN010000015">
    <property type="protein sequence ID" value="KAF5390491.1"/>
    <property type="molecule type" value="Genomic_DNA"/>
</dbReference>
<dbReference type="PANTHER" id="PTHR11040">
    <property type="entry name" value="ZINC/IRON TRANSPORTER"/>
    <property type="match status" value="1"/>
</dbReference>
<keyword evidence="7" id="KW-1185">Reference proteome</keyword>
<name>A0A8H5HW95_9AGAR</name>
<gene>
    <name evidence="6" type="ORF">D9757_005248</name>
</gene>
<feature type="transmembrane region" description="Helical" evidence="5">
    <location>
        <begin position="216"/>
        <end position="234"/>
    </location>
</feature>
<evidence type="ECO:0000313" key="7">
    <source>
        <dbReference type="Proteomes" id="UP000518752"/>
    </source>
</evidence>
<dbReference type="OrthoDB" id="448280at2759"/>
<sequence>MYERPTGQKDFVEWEWLWPHDGRSRRGDNSVFNDRSRRPHGPASEVTGHMMIHLTRNIRPSHSVPSLHDDQTDSPLAQIIGVAVLEFGILLHSVLIGLTLAADPDFKILFIVIVFHQTFEGLGLGSHLAYMQLAPAYRDIPIWGALLYGITTPVGVAAGLGVRTTYSPDSTTASIVSGVMDALSADILIYTIMVELIAHEILLNREMRFVVSNWKLARSVMMLISGCGIMALLAKWA</sequence>
<dbReference type="PANTHER" id="PTHR11040:SF32">
    <property type="entry name" value="ZINC-REGULATED TRANSPORTER 1"/>
    <property type="match status" value="1"/>
</dbReference>
<evidence type="ECO:0000256" key="4">
    <source>
        <dbReference type="ARBA" id="ARBA00023136"/>
    </source>
</evidence>
<feature type="transmembrane region" description="Helical" evidence="5">
    <location>
        <begin position="142"/>
        <end position="162"/>
    </location>
</feature>
<evidence type="ECO:0000256" key="1">
    <source>
        <dbReference type="ARBA" id="ARBA00004141"/>
    </source>
</evidence>